<dbReference type="InterPro" id="IPR001421">
    <property type="entry name" value="ATP8_metazoa"/>
</dbReference>
<dbReference type="GO" id="GO:0015078">
    <property type="term" value="F:proton transmembrane transporter activity"/>
    <property type="evidence" value="ECO:0007669"/>
    <property type="project" value="InterPro"/>
</dbReference>
<dbReference type="Pfam" id="PF00895">
    <property type="entry name" value="ATP-synt_8"/>
    <property type="match status" value="1"/>
</dbReference>
<geneLocation type="mitochondrion" evidence="14"/>
<evidence type="ECO:0000256" key="6">
    <source>
        <dbReference type="ARBA" id="ARBA00022692"/>
    </source>
</evidence>
<comment type="subcellular location">
    <subcellularLocation>
        <location evidence="1 12">Mitochondrion membrane</location>
        <topology evidence="1 12">Single-pass membrane protein</topology>
    </subcellularLocation>
</comment>
<evidence type="ECO:0000256" key="9">
    <source>
        <dbReference type="ARBA" id="ARBA00023065"/>
    </source>
</evidence>
<evidence type="ECO:0000256" key="8">
    <source>
        <dbReference type="ARBA" id="ARBA00022989"/>
    </source>
</evidence>
<keyword evidence="4 12" id="KW-0813">Transport</keyword>
<evidence type="ECO:0000256" key="1">
    <source>
        <dbReference type="ARBA" id="ARBA00004304"/>
    </source>
</evidence>
<evidence type="ECO:0000313" key="14">
    <source>
        <dbReference type="EMBL" id="WNH42017.1"/>
    </source>
</evidence>
<protein>
    <recommendedName>
        <fullName evidence="12">ATP synthase complex subunit 8</fullName>
    </recommendedName>
</protein>
<accession>A0AA95Z7I5</accession>
<reference evidence="14" key="1">
    <citation type="journal article" date="2023" name="Zootaxa">
        <title>Revision of the African Neoperla Needham, 1905 (Plecoptera: Perlidae: Perlinae) based on morphological and molecular data.</title>
        <authorList>
            <person name="Zwick P."/>
            <person name="Zwick A."/>
        </authorList>
    </citation>
    <scope>NUCLEOTIDE SEQUENCE</scope>
</reference>
<comment type="subunit">
    <text evidence="3">F-type ATPases have 2 components, CF(1) - the catalytic core - and CF(0) - the membrane proton channel.</text>
</comment>
<organism evidence="14">
    <name type="scientific">Neoperla panafricana</name>
    <dbReference type="NCBI Taxonomy" id="3047058"/>
    <lineage>
        <taxon>Eukaryota</taxon>
        <taxon>Metazoa</taxon>
        <taxon>Ecdysozoa</taxon>
        <taxon>Arthropoda</taxon>
        <taxon>Hexapoda</taxon>
        <taxon>Insecta</taxon>
        <taxon>Pterygota</taxon>
        <taxon>Neoptera</taxon>
        <taxon>Polyneoptera</taxon>
        <taxon>Plecoptera</taxon>
        <taxon>Perloidea</taxon>
        <taxon>Perlidae</taxon>
        <taxon>Neoperla</taxon>
    </lineage>
</organism>
<evidence type="ECO:0000256" key="12">
    <source>
        <dbReference type="RuleBase" id="RU003661"/>
    </source>
</evidence>
<proteinExistence type="inferred from homology"/>
<name>A0AA95Z7I5_9NEOP</name>
<dbReference type="GO" id="GO:0031966">
    <property type="term" value="C:mitochondrial membrane"/>
    <property type="evidence" value="ECO:0007669"/>
    <property type="project" value="UniProtKB-SubCell"/>
</dbReference>
<keyword evidence="11 13" id="KW-0472">Membrane</keyword>
<feature type="transmembrane region" description="Helical" evidence="13">
    <location>
        <begin position="6"/>
        <end position="31"/>
    </location>
</feature>
<evidence type="ECO:0000256" key="7">
    <source>
        <dbReference type="ARBA" id="ARBA00022781"/>
    </source>
</evidence>
<keyword evidence="7 12" id="KW-0375">Hydrogen ion transport</keyword>
<evidence type="ECO:0000256" key="10">
    <source>
        <dbReference type="ARBA" id="ARBA00023128"/>
    </source>
</evidence>
<keyword evidence="5 12" id="KW-0138">CF(0)</keyword>
<sequence>MPQMAPIYWFLLFLIFSTTLLMFNFINYYCFLPSPPTSEHKQKINQKPFSWKW</sequence>
<comment type="similarity">
    <text evidence="2 12">Belongs to the ATPase protein 8 family.</text>
</comment>
<dbReference type="GO" id="GO:0045259">
    <property type="term" value="C:proton-transporting ATP synthase complex"/>
    <property type="evidence" value="ECO:0007669"/>
    <property type="project" value="UniProtKB-KW"/>
</dbReference>
<keyword evidence="10 12" id="KW-0496">Mitochondrion</keyword>
<dbReference type="GO" id="GO:0015986">
    <property type="term" value="P:proton motive force-driven ATP synthesis"/>
    <property type="evidence" value="ECO:0007669"/>
    <property type="project" value="InterPro"/>
</dbReference>
<evidence type="ECO:0000256" key="3">
    <source>
        <dbReference type="ARBA" id="ARBA00011291"/>
    </source>
</evidence>
<evidence type="ECO:0000256" key="11">
    <source>
        <dbReference type="ARBA" id="ARBA00023136"/>
    </source>
</evidence>
<dbReference type="EMBL" id="OR034356">
    <property type="protein sequence ID" value="WNH42017.1"/>
    <property type="molecule type" value="Genomic_DNA"/>
</dbReference>
<keyword evidence="8 13" id="KW-1133">Transmembrane helix</keyword>
<evidence type="ECO:0000256" key="4">
    <source>
        <dbReference type="ARBA" id="ARBA00022448"/>
    </source>
</evidence>
<dbReference type="AlphaFoldDB" id="A0AA95Z7I5"/>
<keyword evidence="9 12" id="KW-0406">Ion transport</keyword>
<keyword evidence="6 12" id="KW-0812">Transmembrane</keyword>
<evidence type="ECO:0000256" key="2">
    <source>
        <dbReference type="ARBA" id="ARBA00008892"/>
    </source>
</evidence>
<evidence type="ECO:0000256" key="13">
    <source>
        <dbReference type="SAM" id="Phobius"/>
    </source>
</evidence>
<gene>
    <name evidence="14" type="primary">ATP8</name>
</gene>
<evidence type="ECO:0000256" key="5">
    <source>
        <dbReference type="ARBA" id="ARBA00022547"/>
    </source>
</evidence>